<protein>
    <submittedName>
        <fullName evidence="1">Uncharacterized protein</fullName>
    </submittedName>
</protein>
<evidence type="ECO:0000313" key="1">
    <source>
        <dbReference type="EMBL" id="MBX39357.1"/>
    </source>
</evidence>
<name>A0A2P2NA56_RHIMU</name>
<dbReference type="EMBL" id="GGEC01058873">
    <property type="protein sequence ID" value="MBX39357.1"/>
    <property type="molecule type" value="Transcribed_RNA"/>
</dbReference>
<dbReference type="AlphaFoldDB" id="A0A2P2NA56"/>
<reference evidence="1" key="1">
    <citation type="submission" date="2018-02" db="EMBL/GenBank/DDBJ databases">
        <title>Rhizophora mucronata_Transcriptome.</title>
        <authorList>
            <person name="Meera S.P."/>
            <person name="Sreeshan A."/>
            <person name="Augustine A."/>
        </authorList>
    </citation>
    <scope>NUCLEOTIDE SEQUENCE</scope>
    <source>
        <tissue evidence="1">Leaf</tissue>
    </source>
</reference>
<organism evidence="1">
    <name type="scientific">Rhizophora mucronata</name>
    <name type="common">Asiatic mangrove</name>
    <dbReference type="NCBI Taxonomy" id="61149"/>
    <lineage>
        <taxon>Eukaryota</taxon>
        <taxon>Viridiplantae</taxon>
        <taxon>Streptophyta</taxon>
        <taxon>Embryophyta</taxon>
        <taxon>Tracheophyta</taxon>
        <taxon>Spermatophyta</taxon>
        <taxon>Magnoliopsida</taxon>
        <taxon>eudicotyledons</taxon>
        <taxon>Gunneridae</taxon>
        <taxon>Pentapetalae</taxon>
        <taxon>rosids</taxon>
        <taxon>fabids</taxon>
        <taxon>Malpighiales</taxon>
        <taxon>Rhizophoraceae</taxon>
        <taxon>Rhizophora</taxon>
    </lineage>
</organism>
<proteinExistence type="predicted"/>
<sequence length="32" mass="3312">MKSVAKLLSFSGLVVESTSCPVSSSARTTPKL</sequence>
<accession>A0A2P2NA56</accession>